<dbReference type="SUPFAM" id="SSF53474">
    <property type="entry name" value="alpha/beta-Hydrolases"/>
    <property type="match status" value="1"/>
</dbReference>
<evidence type="ECO:0000256" key="1">
    <source>
        <dbReference type="ARBA" id="ARBA00004613"/>
    </source>
</evidence>
<gene>
    <name evidence="8" type="ORF">SAMN05661109_00480</name>
</gene>
<organism evidence="8 9">
    <name type="scientific">Corynebacterium cystitidis DSM 20524</name>
    <dbReference type="NCBI Taxonomy" id="1121357"/>
    <lineage>
        <taxon>Bacteria</taxon>
        <taxon>Bacillati</taxon>
        <taxon>Actinomycetota</taxon>
        <taxon>Actinomycetes</taxon>
        <taxon>Mycobacteriales</taxon>
        <taxon>Corynebacteriaceae</taxon>
        <taxon>Corynebacterium</taxon>
    </lineage>
</organism>
<name>A0A1H9PVX4_9CORY</name>
<dbReference type="RefSeq" id="WP_092255556.1">
    <property type="nucleotide sequence ID" value="NZ_CP047199.1"/>
</dbReference>
<dbReference type="InterPro" id="IPR029058">
    <property type="entry name" value="AB_hydrolase_fold"/>
</dbReference>
<keyword evidence="3" id="KW-0858">Xylan degradation</keyword>
<keyword evidence="7" id="KW-0624">Polysaccharide degradation</keyword>
<reference evidence="9" key="1">
    <citation type="submission" date="2016-10" db="EMBL/GenBank/DDBJ databases">
        <authorList>
            <person name="Varghese N."/>
            <person name="Submissions S."/>
        </authorList>
    </citation>
    <scope>NUCLEOTIDE SEQUENCE [LARGE SCALE GENOMIC DNA]</scope>
    <source>
        <strain evidence="9">DSM 20524</strain>
    </source>
</reference>
<dbReference type="Proteomes" id="UP000198929">
    <property type="component" value="Unassembled WGS sequence"/>
</dbReference>
<dbReference type="GO" id="GO:0030600">
    <property type="term" value="F:feruloyl esterase activity"/>
    <property type="evidence" value="ECO:0007669"/>
    <property type="project" value="InterPro"/>
</dbReference>
<keyword evidence="6" id="KW-0119">Carbohydrate metabolism</keyword>
<dbReference type="Gene3D" id="3.40.50.1820">
    <property type="entry name" value="alpha/beta hydrolase"/>
    <property type="match status" value="1"/>
</dbReference>
<evidence type="ECO:0000256" key="5">
    <source>
        <dbReference type="ARBA" id="ARBA00022801"/>
    </source>
</evidence>
<keyword evidence="5" id="KW-0378">Hydrolase</keyword>
<dbReference type="AlphaFoldDB" id="A0A1H9PVX4"/>
<dbReference type="PANTHER" id="PTHR38050:SF2">
    <property type="entry name" value="FERULOYL ESTERASE C-RELATED"/>
    <property type="match status" value="1"/>
</dbReference>
<evidence type="ECO:0000313" key="9">
    <source>
        <dbReference type="Proteomes" id="UP000198929"/>
    </source>
</evidence>
<evidence type="ECO:0000256" key="6">
    <source>
        <dbReference type="ARBA" id="ARBA00023277"/>
    </source>
</evidence>
<dbReference type="InterPro" id="IPR043595">
    <property type="entry name" value="FaeB/C/D"/>
</dbReference>
<proteinExistence type="predicted"/>
<dbReference type="EMBL" id="FOGQ01000001">
    <property type="protein sequence ID" value="SER52322.1"/>
    <property type="molecule type" value="Genomic_DNA"/>
</dbReference>
<evidence type="ECO:0000256" key="2">
    <source>
        <dbReference type="ARBA" id="ARBA00022525"/>
    </source>
</evidence>
<comment type="subcellular location">
    <subcellularLocation>
        <location evidence="1">Secreted</location>
    </subcellularLocation>
</comment>
<dbReference type="STRING" id="1121357.SAMN05661109_00480"/>
<evidence type="ECO:0000256" key="4">
    <source>
        <dbReference type="ARBA" id="ARBA00022729"/>
    </source>
</evidence>
<dbReference type="PROSITE" id="PS51257">
    <property type="entry name" value="PROKAR_LIPOPROTEIN"/>
    <property type="match status" value="1"/>
</dbReference>
<sequence>MVKVSQLVRAVLAIVVAGLVAVATAACHIGMPSLPGLGDDEASALPELTGDASESNPAFPLIHAVGHSFPARGAVIADQVPGWTCGASAGSDYGCVKSTGESFSFADAHGAWSMAPGWDDDNLETEQAIVVDAMRPGDFVSFPGGACAATADEELTCASLEYSAGFKLREDGMQELTDDEVANFFGEPHTIPTQYITANLDGENVTCVVQPRGGWMTFGCQGSQVDWGWVPETHDVANSVSINTSGDGKMVTMAGNMGPDRKGTTWLSEGSYNWLNSADLTYDGSRLRVNYDGYEISVDRSNYSAVKQGSEGAGEELHEEVINVDGTDRYYRVSAPEGWQNGRLPVIYVVHGRGSNPQNMADATEFHKFADAIVVYPQGVDESWAPTFYAADPSGRSDLAFMDQLHNTISSTYSVDQQRVFATGFSNGGGFVRYLSCQRPGRFSTITTAGAAIYESVIDGCAESPINYLSFHGTADDLVEFDGDVREVFGGTFRYLSATDTLLDAAEDSECSQPKPGPKLEKSHVDGYPTSVESIKYNGYCATDLQLISIAGMDHRWPSGENKAGGVDATLESLNFFQVRHTGDSD</sequence>
<evidence type="ECO:0000256" key="3">
    <source>
        <dbReference type="ARBA" id="ARBA00022651"/>
    </source>
</evidence>
<dbReference type="GO" id="GO:0005576">
    <property type="term" value="C:extracellular region"/>
    <property type="evidence" value="ECO:0007669"/>
    <property type="project" value="UniProtKB-SubCell"/>
</dbReference>
<evidence type="ECO:0000256" key="7">
    <source>
        <dbReference type="ARBA" id="ARBA00023326"/>
    </source>
</evidence>
<protein>
    <submittedName>
        <fullName evidence="8">Poly(3-hydroxybutyrate) depolymerase</fullName>
    </submittedName>
</protein>
<dbReference type="GO" id="GO:0045493">
    <property type="term" value="P:xylan catabolic process"/>
    <property type="evidence" value="ECO:0007669"/>
    <property type="project" value="UniProtKB-KW"/>
</dbReference>
<dbReference type="PANTHER" id="PTHR38050">
    <property type="match status" value="1"/>
</dbReference>
<accession>A0A1H9PVX4</accession>
<dbReference type="Pfam" id="PF00756">
    <property type="entry name" value="Esterase"/>
    <property type="match status" value="1"/>
</dbReference>
<dbReference type="InterPro" id="IPR000801">
    <property type="entry name" value="Esterase-like"/>
</dbReference>
<evidence type="ECO:0000313" key="8">
    <source>
        <dbReference type="EMBL" id="SER52322.1"/>
    </source>
</evidence>
<keyword evidence="4" id="KW-0732">Signal</keyword>
<keyword evidence="9" id="KW-1185">Reference proteome</keyword>
<keyword evidence="2" id="KW-0964">Secreted</keyword>